<dbReference type="OrthoDB" id="5083956at2"/>
<dbReference type="RefSeq" id="WP_116243632.1">
    <property type="nucleotide sequence ID" value="NZ_QUAB01000048.1"/>
</dbReference>
<feature type="transmembrane region" description="Helical" evidence="1">
    <location>
        <begin position="42"/>
        <end position="61"/>
    </location>
</feature>
<gene>
    <name evidence="2" type="ORF">DY023_17600</name>
</gene>
<dbReference type="Proteomes" id="UP000262172">
    <property type="component" value="Unassembled WGS sequence"/>
</dbReference>
<keyword evidence="1" id="KW-1133">Transmembrane helix</keyword>
<keyword evidence="3" id="KW-1185">Reference proteome</keyword>
<evidence type="ECO:0000313" key="3">
    <source>
        <dbReference type="Proteomes" id="UP000262172"/>
    </source>
</evidence>
<feature type="transmembrane region" description="Helical" evidence="1">
    <location>
        <begin position="159"/>
        <end position="182"/>
    </location>
</feature>
<keyword evidence="1" id="KW-0812">Transmembrane</keyword>
<feature type="transmembrane region" description="Helical" evidence="1">
    <location>
        <begin position="12"/>
        <end position="30"/>
    </location>
</feature>
<evidence type="ECO:0000256" key="1">
    <source>
        <dbReference type="SAM" id="Phobius"/>
    </source>
</evidence>
<comment type="caution">
    <text evidence="2">The sequence shown here is derived from an EMBL/GenBank/DDBJ whole genome shotgun (WGS) entry which is preliminary data.</text>
</comment>
<dbReference type="EMBL" id="QUAB01000048">
    <property type="protein sequence ID" value="REJ04116.1"/>
    <property type="molecule type" value="Genomic_DNA"/>
</dbReference>
<evidence type="ECO:0000313" key="2">
    <source>
        <dbReference type="EMBL" id="REJ04116.1"/>
    </source>
</evidence>
<feature type="transmembrane region" description="Helical" evidence="1">
    <location>
        <begin position="127"/>
        <end position="147"/>
    </location>
</feature>
<name>A0A371NPJ1_9MICO</name>
<reference evidence="2 3" key="1">
    <citation type="submission" date="2018-08" db="EMBL/GenBank/DDBJ databases">
        <title>Isolation, diversity and antifungal activity of Actinobacteria from cow dung.</title>
        <authorList>
            <person name="Ling L."/>
        </authorList>
    </citation>
    <scope>NUCLEOTIDE SEQUENCE [LARGE SCALE GENOMIC DNA]</scope>
    <source>
        <strain evidence="2 3">NEAU-LLE</strain>
    </source>
</reference>
<sequence>MPAPTRTFGVRHLQLLRAALAAVAALMVTFSNDHSAQVGLSIFSGFAIASALVLVLSAWLVYPEGKRWWVLTVGAFDFIAGMVAGVPSLRTDDMFFALLISWALVTGAFELAAGFRLKGYDGARDQIITGGLGILLGITLLVVPAGFLQSYTIAEAGTFQLTGIIIGVGLFGGYAAIVAVLLGIAGLTPRPVDAETPASVTEADRGGAS</sequence>
<protein>
    <submittedName>
        <fullName evidence="2">Acyl-CoA synthetase</fullName>
    </submittedName>
</protein>
<accession>A0A371NPJ1</accession>
<feature type="transmembrane region" description="Helical" evidence="1">
    <location>
        <begin position="68"/>
        <end position="89"/>
    </location>
</feature>
<organism evidence="2 3">
    <name type="scientific">Microbacterium bovistercoris</name>
    <dbReference type="NCBI Taxonomy" id="2293570"/>
    <lineage>
        <taxon>Bacteria</taxon>
        <taxon>Bacillati</taxon>
        <taxon>Actinomycetota</taxon>
        <taxon>Actinomycetes</taxon>
        <taxon>Micrococcales</taxon>
        <taxon>Microbacteriaceae</taxon>
        <taxon>Microbacterium</taxon>
    </lineage>
</organism>
<keyword evidence="1" id="KW-0472">Membrane</keyword>
<feature type="transmembrane region" description="Helical" evidence="1">
    <location>
        <begin position="95"/>
        <end position="115"/>
    </location>
</feature>
<proteinExistence type="predicted"/>
<dbReference type="AlphaFoldDB" id="A0A371NPJ1"/>